<dbReference type="EMBL" id="CM026428">
    <property type="protein sequence ID" value="KAG0565615.1"/>
    <property type="molecule type" value="Genomic_DNA"/>
</dbReference>
<evidence type="ECO:0000313" key="3">
    <source>
        <dbReference type="Proteomes" id="UP000822688"/>
    </source>
</evidence>
<dbReference type="Proteomes" id="UP000822688">
    <property type="component" value="Chromosome 7"/>
</dbReference>
<feature type="transmembrane region" description="Helical" evidence="1">
    <location>
        <begin position="84"/>
        <end position="108"/>
    </location>
</feature>
<keyword evidence="1" id="KW-0472">Membrane</keyword>
<accession>A0A8T0H4F9</accession>
<organism evidence="2 3">
    <name type="scientific">Ceratodon purpureus</name>
    <name type="common">Fire moss</name>
    <name type="synonym">Dicranum purpureum</name>
    <dbReference type="NCBI Taxonomy" id="3225"/>
    <lineage>
        <taxon>Eukaryota</taxon>
        <taxon>Viridiplantae</taxon>
        <taxon>Streptophyta</taxon>
        <taxon>Embryophyta</taxon>
        <taxon>Bryophyta</taxon>
        <taxon>Bryophytina</taxon>
        <taxon>Bryopsida</taxon>
        <taxon>Dicranidae</taxon>
        <taxon>Pseudoditrichales</taxon>
        <taxon>Ditrichaceae</taxon>
        <taxon>Ceratodon</taxon>
    </lineage>
</organism>
<proteinExistence type="predicted"/>
<keyword evidence="3" id="KW-1185">Reference proteome</keyword>
<protein>
    <submittedName>
        <fullName evidence="2">Uncharacterized protein</fullName>
    </submittedName>
</protein>
<sequence length="139" mass="15499">MIPQQNQAHLHIVVEIGMNLPLIVLKLSPSLQTRTQAQNLLWSGENLSREPQKSVAGMQYHQRTMTPQLTPLNHRDVMGIGMNLLLIVMAVDLVIEIGVNLLLIAVVAEVVEDTLQLELCPAHSGRRRLSQNARRLTTS</sequence>
<dbReference type="AlphaFoldDB" id="A0A8T0H4F9"/>
<gene>
    <name evidence="2" type="ORF">KC19_7G001500</name>
</gene>
<comment type="caution">
    <text evidence="2">The sequence shown here is derived from an EMBL/GenBank/DDBJ whole genome shotgun (WGS) entry which is preliminary data.</text>
</comment>
<keyword evidence="1" id="KW-0812">Transmembrane</keyword>
<keyword evidence="1" id="KW-1133">Transmembrane helix</keyword>
<evidence type="ECO:0000256" key="1">
    <source>
        <dbReference type="SAM" id="Phobius"/>
    </source>
</evidence>
<name>A0A8T0H4F9_CERPU</name>
<reference evidence="2" key="1">
    <citation type="submission" date="2020-06" db="EMBL/GenBank/DDBJ databases">
        <title>WGS assembly of Ceratodon purpureus strain R40.</title>
        <authorList>
            <person name="Carey S.B."/>
            <person name="Jenkins J."/>
            <person name="Shu S."/>
            <person name="Lovell J.T."/>
            <person name="Sreedasyam A."/>
            <person name="Maumus F."/>
            <person name="Tiley G.P."/>
            <person name="Fernandez-Pozo N."/>
            <person name="Barry K."/>
            <person name="Chen C."/>
            <person name="Wang M."/>
            <person name="Lipzen A."/>
            <person name="Daum C."/>
            <person name="Saski C.A."/>
            <person name="Payton A.C."/>
            <person name="Mcbreen J.C."/>
            <person name="Conrad R.E."/>
            <person name="Kollar L.M."/>
            <person name="Olsson S."/>
            <person name="Huttunen S."/>
            <person name="Landis J.B."/>
            <person name="Wickett N.J."/>
            <person name="Johnson M.G."/>
            <person name="Rensing S.A."/>
            <person name="Grimwood J."/>
            <person name="Schmutz J."/>
            <person name="Mcdaniel S.F."/>
        </authorList>
    </citation>
    <scope>NUCLEOTIDE SEQUENCE</scope>
    <source>
        <strain evidence="2">R40</strain>
    </source>
</reference>
<evidence type="ECO:0000313" key="2">
    <source>
        <dbReference type="EMBL" id="KAG0565615.1"/>
    </source>
</evidence>